<dbReference type="Pfam" id="PF04545">
    <property type="entry name" value="Sigma70_r4"/>
    <property type="match status" value="1"/>
</dbReference>
<evidence type="ECO:0000313" key="2">
    <source>
        <dbReference type="EMBL" id="EGJ48727.1"/>
    </source>
</evidence>
<dbReference type="HOGENOM" id="CLU_1445482_0_0_7"/>
<dbReference type="GO" id="GO:0006352">
    <property type="term" value="P:DNA-templated transcription initiation"/>
    <property type="evidence" value="ECO:0007669"/>
    <property type="project" value="InterPro"/>
</dbReference>
<dbReference type="KEGG" id="daf:Desaf_0371"/>
<evidence type="ECO:0000313" key="3">
    <source>
        <dbReference type="Proteomes" id="UP000007844"/>
    </source>
</evidence>
<dbReference type="AlphaFoldDB" id="F3YVJ1"/>
<keyword evidence="3" id="KW-1185">Reference proteome</keyword>
<dbReference type="Proteomes" id="UP000007844">
    <property type="component" value="Chromosome"/>
</dbReference>
<accession>F3YVJ1</accession>
<dbReference type="InterPro" id="IPR007630">
    <property type="entry name" value="RNA_pol_sigma70_r4"/>
</dbReference>
<protein>
    <recommendedName>
        <fullName evidence="1">RNA polymerase sigma-70 region 4 domain-containing protein</fullName>
    </recommendedName>
</protein>
<dbReference type="InterPro" id="IPR013324">
    <property type="entry name" value="RNA_pol_sigma_r3/r4-like"/>
</dbReference>
<dbReference type="GO" id="GO:0003700">
    <property type="term" value="F:DNA-binding transcription factor activity"/>
    <property type="evidence" value="ECO:0007669"/>
    <property type="project" value="InterPro"/>
</dbReference>
<dbReference type="SUPFAM" id="SSF88659">
    <property type="entry name" value="Sigma3 and sigma4 domains of RNA polymerase sigma factors"/>
    <property type="match status" value="1"/>
</dbReference>
<gene>
    <name evidence="2" type="ORF">Desaf_0371</name>
</gene>
<dbReference type="EMBL" id="CP003221">
    <property type="protein sequence ID" value="EGJ48727.1"/>
    <property type="molecule type" value="Genomic_DNA"/>
</dbReference>
<organism evidence="2 3">
    <name type="scientific">Desulfocurvibacter africanus subsp. africanus str. Walvis Bay</name>
    <dbReference type="NCBI Taxonomy" id="690850"/>
    <lineage>
        <taxon>Bacteria</taxon>
        <taxon>Pseudomonadati</taxon>
        <taxon>Thermodesulfobacteriota</taxon>
        <taxon>Desulfovibrionia</taxon>
        <taxon>Desulfovibrionales</taxon>
        <taxon>Desulfovibrionaceae</taxon>
        <taxon>Desulfocurvibacter</taxon>
    </lineage>
</organism>
<sequence>MESLLPSLKAFKVPCEPHKSDALAQAFMPYIYSSVYRVLVSRRCGNIRHLAKAISLGIYTKLTMDDCKALNSFDGRKCSFETWLSLYAEKAALNHIRQSLYPTSQLSTIFAAMGVDVAGKEEAIDRQGDILEPTHKFVLRLLYDESLSFEEAANVLGVAPQVVRSLEGEAWGRIRMACRPAICELAQ</sequence>
<feature type="domain" description="RNA polymerase sigma-70 region 4" evidence="1">
    <location>
        <begin position="131"/>
        <end position="175"/>
    </location>
</feature>
<name>F3YVJ1_DESAF</name>
<reference evidence="2 3" key="1">
    <citation type="journal article" date="2011" name="J. Bacteriol.">
        <title>Genome sequence of the mercury-methylating and pleomorphic Desulfovibrio africanus Strain Walvis Bay.</title>
        <authorList>
            <person name="Brown S.D."/>
            <person name="Wall J.D."/>
            <person name="Kucken A.M."/>
            <person name="Gilmour C.C."/>
            <person name="Podar M."/>
            <person name="Brandt C.C."/>
            <person name="Teshima H."/>
            <person name="Detter J.C."/>
            <person name="Han C.S."/>
            <person name="Land M.L."/>
            <person name="Lucas S."/>
            <person name="Han J."/>
            <person name="Pennacchio L."/>
            <person name="Nolan M."/>
            <person name="Pitluck S."/>
            <person name="Woyke T."/>
            <person name="Goodwin L."/>
            <person name="Palumbo A.V."/>
            <person name="Elias D.A."/>
        </authorList>
    </citation>
    <scope>NUCLEOTIDE SEQUENCE [LARGE SCALE GENOMIC DNA]</scope>
    <source>
        <strain evidence="2 3">Walvis Bay</strain>
    </source>
</reference>
<dbReference type="STRING" id="690850.Desaf_0371"/>
<proteinExistence type="predicted"/>
<evidence type="ECO:0000259" key="1">
    <source>
        <dbReference type="Pfam" id="PF04545"/>
    </source>
</evidence>
<dbReference type="Gene3D" id="1.20.140.160">
    <property type="match status" value="1"/>
</dbReference>